<accession>A0A835H6X1</accession>
<keyword evidence="3" id="KW-1185">Reference proteome</keyword>
<proteinExistence type="predicted"/>
<sequence length="113" mass="12403">MTETTTMRGDMKDRGMIGNWTGETGIGVEGEATQGAVAGAGEGTVRNGVETVKAEITAKAMAAAVPAHGDTRMRMAMHERNLKRRNRRNQRKMELIIQILRLLKQTGSELHLE</sequence>
<protein>
    <submittedName>
        <fullName evidence="2">Uncharacterized protein</fullName>
    </submittedName>
</protein>
<organism evidence="2 3">
    <name type="scientific">Coptis chinensis</name>
    <dbReference type="NCBI Taxonomy" id="261450"/>
    <lineage>
        <taxon>Eukaryota</taxon>
        <taxon>Viridiplantae</taxon>
        <taxon>Streptophyta</taxon>
        <taxon>Embryophyta</taxon>
        <taxon>Tracheophyta</taxon>
        <taxon>Spermatophyta</taxon>
        <taxon>Magnoliopsida</taxon>
        <taxon>Ranunculales</taxon>
        <taxon>Ranunculaceae</taxon>
        <taxon>Coptidoideae</taxon>
        <taxon>Coptis</taxon>
    </lineage>
</organism>
<evidence type="ECO:0000256" key="1">
    <source>
        <dbReference type="SAM" id="MobiDB-lite"/>
    </source>
</evidence>
<dbReference type="AlphaFoldDB" id="A0A835H6X1"/>
<name>A0A835H6X1_9MAGN</name>
<dbReference type="Proteomes" id="UP000631114">
    <property type="component" value="Unassembled WGS sequence"/>
</dbReference>
<feature type="region of interest" description="Disordered" evidence="1">
    <location>
        <begin position="1"/>
        <end position="40"/>
    </location>
</feature>
<comment type="caution">
    <text evidence="2">The sequence shown here is derived from an EMBL/GenBank/DDBJ whole genome shotgun (WGS) entry which is preliminary data.</text>
</comment>
<dbReference type="EMBL" id="JADFTS010000008">
    <property type="protein sequence ID" value="KAF9594361.1"/>
    <property type="molecule type" value="Genomic_DNA"/>
</dbReference>
<gene>
    <name evidence="2" type="ORF">IFM89_030490</name>
</gene>
<reference evidence="2 3" key="1">
    <citation type="submission" date="2020-10" db="EMBL/GenBank/DDBJ databases">
        <title>The Coptis chinensis genome and diversification of protoberbering-type alkaloids.</title>
        <authorList>
            <person name="Wang B."/>
            <person name="Shu S."/>
            <person name="Song C."/>
            <person name="Liu Y."/>
        </authorList>
    </citation>
    <scope>NUCLEOTIDE SEQUENCE [LARGE SCALE GENOMIC DNA]</scope>
    <source>
        <strain evidence="2">HL-2020</strain>
        <tissue evidence="2">Leaf</tissue>
    </source>
</reference>
<evidence type="ECO:0000313" key="2">
    <source>
        <dbReference type="EMBL" id="KAF9594361.1"/>
    </source>
</evidence>
<evidence type="ECO:0000313" key="3">
    <source>
        <dbReference type="Proteomes" id="UP000631114"/>
    </source>
</evidence>